<reference evidence="3 4" key="1">
    <citation type="submission" date="2020-08" db="EMBL/GenBank/DDBJ databases">
        <title>Sequencing the genomes of 1000 actinobacteria strains.</title>
        <authorList>
            <person name="Klenk H.-P."/>
        </authorList>
    </citation>
    <scope>NUCLEOTIDE SEQUENCE [LARGE SCALE GENOMIC DNA]</scope>
    <source>
        <strain evidence="3 4">DSM 45362</strain>
    </source>
</reference>
<dbReference type="InterPro" id="IPR003594">
    <property type="entry name" value="HATPase_dom"/>
</dbReference>
<dbReference type="PANTHER" id="PTHR35526">
    <property type="entry name" value="ANTI-SIGMA-F FACTOR RSBW-RELATED"/>
    <property type="match status" value="1"/>
</dbReference>
<dbReference type="Proteomes" id="UP000587527">
    <property type="component" value="Unassembled WGS sequence"/>
</dbReference>
<dbReference type="RefSeq" id="WP_184834927.1">
    <property type="nucleotide sequence ID" value="NZ_JACHMN010000002.1"/>
</dbReference>
<evidence type="ECO:0000256" key="1">
    <source>
        <dbReference type="ARBA" id="ARBA00022527"/>
    </source>
</evidence>
<accession>A0A841BI20</accession>
<dbReference type="Gene3D" id="3.30.565.10">
    <property type="entry name" value="Histidine kinase-like ATPase, C-terminal domain"/>
    <property type="match status" value="1"/>
</dbReference>
<keyword evidence="1" id="KW-0808">Transferase</keyword>
<protein>
    <submittedName>
        <fullName evidence="3">Anti-sigma regulatory factor (Ser/Thr protein kinase)</fullName>
    </submittedName>
</protein>
<organism evidence="3 4">
    <name type="scientific">Allocatelliglobosispora scoriae</name>
    <dbReference type="NCBI Taxonomy" id="643052"/>
    <lineage>
        <taxon>Bacteria</taxon>
        <taxon>Bacillati</taxon>
        <taxon>Actinomycetota</taxon>
        <taxon>Actinomycetes</taxon>
        <taxon>Micromonosporales</taxon>
        <taxon>Micromonosporaceae</taxon>
        <taxon>Allocatelliglobosispora</taxon>
    </lineage>
</organism>
<keyword evidence="1" id="KW-0723">Serine/threonine-protein kinase</keyword>
<dbReference type="CDD" id="cd16936">
    <property type="entry name" value="HATPase_RsbW-like"/>
    <property type="match status" value="1"/>
</dbReference>
<dbReference type="Pfam" id="PF13581">
    <property type="entry name" value="HATPase_c_2"/>
    <property type="match status" value="1"/>
</dbReference>
<evidence type="ECO:0000313" key="3">
    <source>
        <dbReference type="EMBL" id="MBB5868757.1"/>
    </source>
</evidence>
<feature type="domain" description="Histidine kinase/HSP90-like ATPase" evidence="2">
    <location>
        <begin position="11"/>
        <end position="115"/>
    </location>
</feature>
<dbReference type="SUPFAM" id="SSF55874">
    <property type="entry name" value="ATPase domain of HSP90 chaperone/DNA topoisomerase II/histidine kinase"/>
    <property type="match status" value="1"/>
</dbReference>
<dbReference type="InterPro" id="IPR050267">
    <property type="entry name" value="Anti-sigma-factor_SerPK"/>
</dbReference>
<dbReference type="AlphaFoldDB" id="A0A841BI20"/>
<keyword evidence="1" id="KW-0418">Kinase</keyword>
<name>A0A841BI20_9ACTN</name>
<gene>
    <name evidence="3" type="ORF">F4553_002136</name>
</gene>
<dbReference type="InterPro" id="IPR036890">
    <property type="entry name" value="HATPase_C_sf"/>
</dbReference>
<evidence type="ECO:0000313" key="4">
    <source>
        <dbReference type="Proteomes" id="UP000587527"/>
    </source>
</evidence>
<keyword evidence="4" id="KW-1185">Reference proteome</keyword>
<proteinExistence type="predicted"/>
<comment type="caution">
    <text evidence="3">The sequence shown here is derived from an EMBL/GenBank/DDBJ whole genome shotgun (WGS) entry which is preliminary data.</text>
</comment>
<dbReference type="PANTHER" id="PTHR35526:SF3">
    <property type="entry name" value="ANTI-SIGMA-F FACTOR RSBW"/>
    <property type="match status" value="1"/>
</dbReference>
<dbReference type="GO" id="GO:0004674">
    <property type="term" value="F:protein serine/threonine kinase activity"/>
    <property type="evidence" value="ECO:0007669"/>
    <property type="project" value="UniProtKB-KW"/>
</dbReference>
<dbReference type="EMBL" id="JACHMN010000002">
    <property type="protein sequence ID" value="MBB5868757.1"/>
    <property type="molecule type" value="Genomic_DNA"/>
</dbReference>
<sequence>MLSASTKLPISPASGAAARRFVMERLDEWGYQQSYDDILIVAAELVSNAVRHGVAPVLLRLATQDGCLHLEVADGSSEEPVRHERPGVDGGFGLMLIERLCTRWGVEHVGNGKYVWCDCPLSRSAEAAPDAEPA</sequence>
<evidence type="ECO:0000259" key="2">
    <source>
        <dbReference type="Pfam" id="PF13581"/>
    </source>
</evidence>